<dbReference type="EMBL" id="JAOB01000086">
    <property type="protein sequence ID" value="EUA11097.1"/>
    <property type="molecule type" value="Genomic_DNA"/>
</dbReference>
<evidence type="ECO:0000256" key="1">
    <source>
        <dbReference type="SAM" id="MobiDB-lite"/>
    </source>
</evidence>
<feature type="compositionally biased region" description="Basic and acidic residues" evidence="1">
    <location>
        <begin position="120"/>
        <end position="136"/>
    </location>
</feature>
<comment type="caution">
    <text evidence="2">The sequence shown here is derived from an EMBL/GenBank/DDBJ whole genome shotgun (WGS) entry which is preliminary data.</text>
</comment>
<dbReference type="Gene3D" id="3.40.30.10">
    <property type="entry name" value="Glutaredoxin"/>
    <property type="match status" value="1"/>
</dbReference>
<gene>
    <name evidence="2" type="ORF">I553_3340</name>
</gene>
<dbReference type="AlphaFoldDB" id="X7YV47"/>
<accession>X7YV47</accession>
<feature type="region of interest" description="Disordered" evidence="1">
    <location>
        <begin position="120"/>
        <end position="158"/>
    </location>
</feature>
<protein>
    <submittedName>
        <fullName evidence="2">Redoxin family protein</fullName>
    </submittedName>
</protein>
<dbReference type="SUPFAM" id="SSF52833">
    <property type="entry name" value="Thioredoxin-like"/>
    <property type="match status" value="1"/>
</dbReference>
<organism evidence="2">
    <name type="scientific">Mycobacterium xenopi 4042</name>
    <dbReference type="NCBI Taxonomy" id="1299334"/>
    <lineage>
        <taxon>Bacteria</taxon>
        <taxon>Bacillati</taxon>
        <taxon>Actinomycetota</taxon>
        <taxon>Actinomycetes</taxon>
        <taxon>Mycobacteriales</taxon>
        <taxon>Mycobacteriaceae</taxon>
        <taxon>Mycobacterium</taxon>
    </lineage>
</organism>
<proteinExistence type="predicted"/>
<dbReference type="InterPro" id="IPR036249">
    <property type="entry name" value="Thioredoxin-like_sf"/>
</dbReference>
<evidence type="ECO:0000313" key="2">
    <source>
        <dbReference type="EMBL" id="EUA11097.1"/>
    </source>
</evidence>
<reference evidence="2" key="1">
    <citation type="submission" date="2014-01" db="EMBL/GenBank/DDBJ databases">
        <authorList>
            <person name="Brown-Elliot B."/>
            <person name="Wallace R."/>
            <person name="Lenaerts A."/>
            <person name="Ordway D."/>
            <person name="DeGroote M.A."/>
            <person name="Parker T."/>
            <person name="Sizemore C."/>
            <person name="Tallon L.J."/>
            <person name="Sadzewicz L.K."/>
            <person name="Sengamalay N."/>
            <person name="Fraser C.M."/>
            <person name="Hine E."/>
            <person name="Shefchek K.A."/>
            <person name="Das S.P."/>
            <person name="Tettelin H."/>
        </authorList>
    </citation>
    <scope>NUCLEOTIDE SEQUENCE [LARGE SCALE GENOMIC DNA]</scope>
    <source>
        <strain evidence="2">4042</strain>
    </source>
</reference>
<name>X7YV47_MYCXE</name>
<sequence length="158" mass="16960">MLTAWGAYGPKQMYGKTVQGVIRSTFVVDEQGKIALAQYNVKAPAMSPSCGETSACKSDRRVCSFWARLRRFCGRNYTVDAPRLANSSASAAAAFSSTPRCRLSLTLCAWVAGLRPGDQDRRLREGGGELGDERNRAAHPISTGSTPQACRNAARAAS</sequence>